<dbReference type="RefSeq" id="WP_150439711.1">
    <property type="nucleotide sequence ID" value="NZ_VYKL01000015.1"/>
</dbReference>
<dbReference type="InterPro" id="IPR052734">
    <property type="entry name" value="Nod_factor_acetyltransferase"/>
</dbReference>
<protein>
    <submittedName>
        <fullName evidence="5">Acyltransferase family protein</fullName>
    </submittedName>
</protein>
<feature type="transmembrane region" description="Helical" evidence="3">
    <location>
        <begin position="132"/>
        <end position="150"/>
    </location>
</feature>
<feature type="transmembrane region" description="Helical" evidence="3">
    <location>
        <begin position="185"/>
        <end position="204"/>
    </location>
</feature>
<evidence type="ECO:0000313" key="5">
    <source>
        <dbReference type="EMBL" id="KAA9026060.1"/>
    </source>
</evidence>
<evidence type="ECO:0000256" key="2">
    <source>
        <dbReference type="ARBA" id="ARBA00007400"/>
    </source>
</evidence>
<feature type="transmembrane region" description="Helical" evidence="3">
    <location>
        <begin position="262"/>
        <end position="280"/>
    </location>
</feature>
<proteinExistence type="inferred from homology"/>
<feature type="transmembrane region" description="Helical" evidence="3">
    <location>
        <begin position="224"/>
        <end position="250"/>
    </location>
</feature>
<dbReference type="PANTHER" id="PTHR37312">
    <property type="entry name" value="MEMBRANE-BOUND ACYLTRANSFERASE YKRP-RELATED"/>
    <property type="match status" value="1"/>
</dbReference>
<comment type="caution">
    <text evidence="5">The sequence shown here is derived from an EMBL/GenBank/DDBJ whole genome shotgun (WGS) entry which is preliminary data.</text>
</comment>
<feature type="transmembrane region" description="Helical" evidence="3">
    <location>
        <begin position="74"/>
        <end position="92"/>
    </location>
</feature>
<dbReference type="InterPro" id="IPR002656">
    <property type="entry name" value="Acyl_transf_3_dom"/>
</dbReference>
<feature type="transmembrane region" description="Helical" evidence="3">
    <location>
        <begin position="41"/>
        <end position="62"/>
    </location>
</feature>
<dbReference type="GO" id="GO:0016747">
    <property type="term" value="F:acyltransferase activity, transferring groups other than amino-acyl groups"/>
    <property type="evidence" value="ECO:0007669"/>
    <property type="project" value="InterPro"/>
</dbReference>
<feature type="transmembrane region" description="Helical" evidence="3">
    <location>
        <begin position="292"/>
        <end position="315"/>
    </location>
</feature>
<name>A0A5J5HU01_9BACI</name>
<keyword evidence="3" id="KW-0812">Transmembrane</keyword>
<dbReference type="EMBL" id="VYKL01000015">
    <property type="protein sequence ID" value="KAA9026060.1"/>
    <property type="molecule type" value="Genomic_DNA"/>
</dbReference>
<gene>
    <name evidence="5" type="ORF">F4V44_09275</name>
</gene>
<evidence type="ECO:0000313" key="6">
    <source>
        <dbReference type="Proteomes" id="UP000326671"/>
    </source>
</evidence>
<feature type="domain" description="Acyltransferase 3" evidence="4">
    <location>
        <begin position="7"/>
        <end position="307"/>
    </location>
</feature>
<comment type="subcellular location">
    <subcellularLocation>
        <location evidence="1">Membrane</location>
    </subcellularLocation>
</comment>
<accession>A0A5J5HU01</accession>
<feature type="transmembrane region" description="Helical" evidence="3">
    <location>
        <begin position="12"/>
        <end position="29"/>
    </location>
</feature>
<feature type="transmembrane region" description="Helical" evidence="3">
    <location>
        <begin position="156"/>
        <end position="173"/>
    </location>
</feature>
<dbReference type="Proteomes" id="UP000326671">
    <property type="component" value="Unassembled WGS sequence"/>
</dbReference>
<evidence type="ECO:0000259" key="4">
    <source>
        <dbReference type="Pfam" id="PF01757"/>
    </source>
</evidence>
<dbReference type="Pfam" id="PF01757">
    <property type="entry name" value="Acyl_transf_3"/>
    <property type="match status" value="1"/>
</dbReference>
<sequence length="348" mass="41427">MKQREFYFDNAKFILIVFVVFGHLLRSFIEENEIIYSLYKVIYTFHMPAFILVSGFFAKGFRQNGYVLKIAKKLILPYLVFQTIYSLFYYFLYQKPELSINPLDPHWSLWFLISLFFWNVMLYVFARFQWKYSLTITLIIALVIGFADSISNFLSLSRTFVFFPLFLLGYYLKREHFYKLLHVKFKISAYTIFLIVFAGFYLFPDLEYEWLLGSKPYAEMGVDSVTAMFIRLGVYILSIIMMASFFALVPTKRYFFTNLGRNSLYVYLLHGFFIRLFRVSDVKNYFSDVESFLLLAGISLLLTLILSSTTITSFAQPLIELKVSKTKEMLLKCWWVMRFYKNKLLNHH</sequence>
<dbReference type="OrthoDB" id="6623990at2"/>
<evidence type="ECO:0000256" key="3">
    <source>
        <dbReference type="SAM" id="Phobius"/>
    </source>
</evidence>
<reference evidence="5 6" key="1">
    <citation type="submission" date="2019-09" db="EMBL/GenBank/DDBJ databases">
        <title>Whole genome sequences of isolates from the Mars Exploration Rovers.</title>
        <authorList>
            <person name="Seuylemezian A."/>
            <person name="Vaishampayan P."/>
        </authorList>
    </citation>
    <scope>NUCLEOTIDE SEQUENCE [LARGE SCALE GENOMIC DNA]</scope>
    <source>
        <strain evidence="5 6">MER_TA_151</strain>
    </source>
</reference>
<keyword evidence="3" id="KW-1133">Transmembrane helix</keyword>
<keyword evidence="3" id="KW-0472">Membrane</keyword>
<keyword evidence="6" id="KW-1185">Reference proteome</keyword>
<organism evidence="5 6">
    <name type="scientific">Niallia endozanthoxylica</name>
    <dbReference type="NCBI Taxonomy" id="2036016"/>
    <lineage>
        <taxon>Bacteria</taxon>
        <taxon>Bacillati</taxon>
        <taxon>Bacillota</taxon>
        <taxon>Bacilli</taxon>
        <taxon>Bacillales</taxon>
        <taxon>Bacillaceae</taxon>
        <taxon>Niallia</taxon>
    </lineage>
</organism>
<keyword evidence="5" id="KW-0808">Transferase</keyword>
<keyword evidence="5" id="KW-0012">Acyltransferase</keyword>
<dbReference type="PANTHER" id="PTHR37312:SF1">
    <property type="entry name" value="MEMBRANE-BOUND ACYLTRANSFERASE YKRP-RELATED"/>
    <property type="match status" value="1"/>
</dbReference>
<dbReference type="AlphaFoldDB" id="A0A5J5HU01"/>
<evidence type="ECO:0000256" key="1">
    <source>
        <dbReference type="ARBA" id="ARBA00004370"/>
    </source>
</evidence>
<comment type="similarity">
    <text evidence="2">Belongs to the acyltransferase 3 family.</text>
</comment>
<feature type="transmembrane region" description="Helical" evidence="3">
    <location>
        <begin position="107"/>
        <end position="125"/>
    </location>
</feature>